<evidence type="ECO:0000313" key="1">
    <source>
        <dbReference type="EMBL" id="CAG8677121.1"/>
    </source>
</evidence>
<proteinExistence type="predicted"/>
<comment type="caution">
    <text evidence="1">The sequence shown here is derived from an EMBL/GenBank/DDBJ whole genome shotgun (WGS) entry which is preliminary data.</text>
</comment>
<reference evidence="1 2" key="1">
    <citation type="submission" date="2021-06" db="EMBL/GenBank/DDBJ databases">
        <authorList>
            <person name="Kallberg Y."/>
            <person name="Tangrot J."/>
            <person name="Rosling A."/>
        </authorList>
    </citation>
    <scope>NUCLEOTIDE SEQUENCE [LARGE SCALE GENOMIC DNA]</scope>
    <source>
        <strain evidence="1 2">120-4 pot B 10/14</strain>
    </source>
</reference>
<accession>A0ABN7UU93</accession>
<organism evidence="1 2">
    <name type="scientific">Gigaspora margarita</name>
    <dbReference type="NCBI Taxonomy" id="4874"/>
    <lineage>
        <taxon>Eukaryota</taxon>
        <taxon>Fungi</taxon>
        <taxon>Fungi incertae sedis</taxon>
        <taxon>Mucoromycota</taxon>
        <taxon>Glomeromycotina</taxon>
        <taxon>Glomeromycetes</taxon>
        <taxon>Diversisporales</taxon>
        <taxon>Gigasporaceae</taxon>
        <taxon>Gigaspora</taxon>
    </lineage>
</organism>
<gene>
    <name evidence="1" type="ORF">GMARGA_LOCUS10754</name>
</gene>
<protein>
    <submittedName>
        <fullName evidence="1">36985_t:CDS:1</fullName>
    </submittedName>
</protein>
<dbReference type="Proteomes" id="UP000789901">
    <property type="component" value="Unassembled WGS sequence"/>
</dbReference>
<keyword evidence="2" id="KW-1185">Reference proteome</keyword>
<evidence type="ECO:0000313" key="2">
    <source>
        <dbReference type="Proteomes" id="UP000789901"/>
    </source>
</evidence>
<name>A0ABN7UU93_GIGMA</name>
<dbReference type="EMBL" id="CAJVQB010006101">
    <property type="protein sequence ID" value="CAG8677121.1"/>
    <property type="molecule type" value="Genomic_DNA"/>
</dbReference>
<sequence>MEKKRAKKRITKKVRTILEGYFLASEIESKIVPKISTIQN</sequence>